<gene>
    <name evidence="2" type="ORF">Daesc_005326</name>
</gene>
<feature type="compositionally biased region" description="Low complexity" evidence="1">
    <location>
        <begin position="49"/>
        <end position="58"/>
    </location>
</feature>
<dbReference type="EMBL" id="JBANMG010000005">
    <property type="protein sequence ID" value="KAK6953028.1"/>
    <property type="molecule type" value="Genomic_DNA"/>
</dbReference>
<evidence type="ECO:0000313" key="3">
    <source>
        <dbReference type="Proteomes" id="UP001369815"/>
    </source>
</evidence>
<dbReference type="InterPro" id="IPR053203">
    <property type="entry name" value="Cisplatin_resist-associated"/>
</dbReference>
<dbReference type="AlphaFoldDB" id="A0AAX6MK47"/>
<feature type="compositionally biased region" description="Basic and acidic residues" evidence="1">
    <location>
        <begin position="145"/>
        <end position="174"/>
    </location>
</feature>
<dbReference type="PANTHER" id="PTHR34693">
    <property type="entry name" value="PROTEIN PAR32"/>
    <property type="match status" value="1"/>
</dbReference>
<keyword evidence="3" id="KW-1185">Reference proteome</keyword>
<evidence type="ECO:0000313" key="2">
    <source>
        <dbReference type="EMBL" id="KAK6953028.1"/>
    </source>
</evidence>
<organism evidence="2 3">
    <name type="scientific">Daldinia eschscholtzii</name>
    <dbReference type="NCBI Taxonomy" id="292717"/>
    <lineage>
        <taxon>Eukaryota</taxon>
        <taxon>Fungi</taxon>
        <taxon>Dikarya</taxon>
        <taxon>Ascomycota</taxon>
        <taxon>Pezizomycotina</taxon>
        <taxon>Sordariomycetes</taxon>
        <taxon>Xylariomycetidae</taxon>
        <taxon>Xylariales</taxon>
        <taxon>Hypoxylaceae</taxon>
        <taxon>Daldinia</taxon>
    </lineage>
</organism>
<evidence type="ECO:0000256" key="1">
    <source>
        <dbReference type="SAM" id="MobiDB-lite"/>
    </source>
</evidence>
<sequence>MADAVYRRTGRGGAGNFYSQKDIEEVAQRKSEDLEAQKSQTLADDEPLADPADGPAPLVATTVSSNGGGGNDNGNGVRTYARSGRGGAGNFIDVPSSFVTTAPPSSSTSTPKSQDPSHPAPPQSPRRGGALSGRGGAGNWTAQSEHGEPEPYDQEQERKRREALDAHILQDIRDSLPQPPKIHYMHGPGRGRKPDLPV</sequence>
<feature type="compositionally biased region" description="Low complexity" evidence="1">
    <location>
        <begin position="95"/>
        <end position="117"/>
    </location>
</feature>
<comment type="caution">
    <text evidence="2">The sequence shown here is derived from an EMBL/GenBank/DDBJ whole genome shotgun (WGS) entry which is preliminary data.</text>
</comment>
<proteinExistence type="predicted"/>
<feature type="region of interest" description="Disordered" evidence="1">
    <location>
        <begin position="28"/>
        <end position="198"/>
    </location>
</feature>
<dbReference type="Proteomes" id="UP001369815">
    <property type="component" value="Unassembled WGS sequence"/>
</dbReference>
<reference evidence="2 3" key="1">
    <citation type="journal article" date="2024" name="Front Chem Biol">
        <title>Unveiling the potential of Daldinia eschscholtzii MFLUCC 19-0629 through bioactivity and bioinformatics studies for enhanced sustainable agriculture production.</title>
        <authorList>
            <person name="Brooks S."/>
            <person name="Weaver J.A."/>
            <person name="Klomchit A."/>
            <person name="Alharthi S.A."/>
            <person name="Onlamun T."/>
            <person name="Nurani R."/>
            <person name="Vong T.K."/>
            <person name="Alberti F."/>
            <person name="Greco C."/>
        </authorList>
    </citation>
    <scope>NUCLEOTIDE SEQUENCE [LARGE SCALE GENOMIC DNA]</scope>
    <source>
        <strain evidence="2">MFLUCC 19-0629</strain>
    </source>
</reference>
<accession>A0AAX6MK47</accession>
<dbReference type="PANTHER" id="PTHR34693:SF2">
    <property type="entry name" value="DUF3602 DOMAIN-CONTAINING PROTEIN"/>
    <property type="match status" value="1"/>
</dbReference>
<name>A0AAX6MK47_9PEZI</name>
<protein>
    <submittedName>
        <fullName evidence="2">Uncharacterized protein</fullName>
    </submittedName>
</protein>